<organism evidence="1 2">
    <name type="scientific">Dendrolimus kikuchii</name>
    <dbReference type="NCBI Taxonomy" id="765133"/>
    <lineage>
        <taxon>Eukaryota</taxon>
        <taxon>Metazoa</taxon>
        <taxon>Ecdysozoa</taxon>
        <taxon>Arthropoda</taxon>
        <taxon>Hexapoda</taxon>
        <taxon>Insecta</taxon>
        <taxon>Pterygota</taxon>
        <taxon>Neoptera</taxon>
        <taxon>Endopterygota</taxon>
        <taxon>Lepidoptera</taxon>
        <taxon>Glossata</taxon>
        <taxon>Ditrysia</taxon>
        <taxon>Bombycoidea</taxon>
        <taxon>Lasiocampidae</taxon>
        <taxon>Dendrolimus</taxon>
    </lineage>
</organism>
<reference evidence="1 2" key="1">
    <citation type="journal article" date="2021" name="Front. Genet.">
        <title>Chromosome-Level Genome Assembly Reveals Significant Gene Expansion in the Toll and IMD Signaling Pathways of Dendrolimus kikuchii.</title>
        <authorList>
            <person name="Zhou J."/>
            <person name="Wu P."/>
            <person name="Xiong Z."/>
            <person name="Liu N."/>
            <person name="Zhao N."/>
            <person name="Ji M."/>
            <person name="Qiu Y."/>
            <person name="Yang B."/>
        </authorList>
    </citation>
    <scope>NUCLEOTIDE SEQUENCE [LARGE SCALE GENOMIC DNA]</scope>
    <source>
        <strain evidence="1">Ann1</strain>
    </source>
</reference>
<protein>
    <submittedName>
        <fullName evidence="1">Uncharacterized protein</fullName>
    </submittedName>
</protein>
<comment type="caution">
    <text evidence="1">The sequence shown here is derived from an EMBL/GenBank/DDBJ whole genome shotgun (WGS) entry which is preliminary data.</text>
</comment>
<proteinExistence type="predicted"/>
<keyword evidence="2" id="KW-1185">Reference proteome</keyword>
<dbReference type="Proteomes" id="UP000824533">
    <property type="component" value="Linkage Group LG19"/>
</dbReference>
<accession>A0ACC1CPA6</accession>
<dbReference type="EMBL" id="CM034405">
    <property type="protein sequence ID" value="KAJ0173449.1"/>
    <property type="molecule type" value="Genomic_DNA"/>
</dbReference>
<name>A0ACC1CPA6_9NEOP</name>
<evidence type="ECO:0000313" key="1">
    <source>
        <dbReference type="EMBL" id="KAJ0173449.1"/>
    </source>
</evidence>
<gene>
    <name evidence="1" type="ORF">K1T71_010598</name>
</gene>
<sequence length="1131" mass="115154">MDGPGPQKAPRPSSVPRKRDHAKAKDGWLMPEIGETRVKKASSSSARRSRSVAGPRHGHADSAVFTAADMPGSVGDASAVVDLTAATHEDRCGAMGPPPVPMAPRAPSGRAARRSAAHPEIDRNVLLAANSAVCLAVSAASTIVQYAYMAPPTSARASLVQGSGAYVEHDHIPPSGSVPDSLEHALYGAIRDHSYSRPEAPACSPVYTAAGSATAGDGCPTTTVSYSARASPVPTTSTCNLSGCNVESSRPTTPVVARASLAPSAGVVNRDLVGAAAATPSSSFPNGMGAAVAMSAPASSAAAVSTSSSSAAAAAGTTTSSYSFTASSSSASGSAAPSSSSTATVPISCAPMLVPGSRSRFWDRSQSSGADSDGTSGASSPARARSPLRPTGGAPAATTSILAGAEAYLRTEGGEKGRKARKATAAKVAAASQCAALVGNISALGPGELRLAACAQVAEIIQIAQTSGNLKGVYVRRLKEAASRVSDIVDTLVTRNPESEAWKLGNENARLRMELSSLREENRSYRREFEDMRKALKASASVAEPAPAVMAAPTPVPVKRKAQAATAEAAAVPEPPAAPAAVKKSRPARAAVAGPTPAPVVGTERAPAAANGVAPTPAPTGPGGIDHDAFVRAVIDVVAPILDARFAGIEDRLNAAPTLRPPLAADRGKAPAIKPAPKVAVRPKAATAAAAVRRNAGEVSTPVPMEVVATPAVGVTDSPPSPAPPPKKKTNRGGVKWRLKMQRRAARDAAVALTAPATAPVPVVSAPRPAPRQRTAPAAATSVVAAPAVRARIAHVAPPPAPVAPAPAPEGGAWSTVVKRKKGKGARADGPPPPTQAQAAPLPTGRGQQQRKQAAKPAVVFREPKSAAVIIKLLPAAAAKGVGYREVFAKASTVVDIAAMGLREGLKVVRTVRDARLLEFQPGPESAAKADRVAEALRGALAGMAEVVRPVKRGELYVSGLDESVTVDGLRDAIARAGNCRRDDVRTKHIGAGPGGLGASYVMCPVAAAKVIVEMGYLVVGFTSARVEALEARPIRCYRCYNVGHGAQTCPDTCPDRTNLCLRCGKSGHKMPDCTARNPHCAACAAGGLNAAHPTLARFCQPPYVKGKFVHPRTKQRTGVTGVRAMDTSNA</sequence>
<evidence type="ECO:0000313" key="2">
    <source>
        <dbReference type="Proteomes" id="UP000824533"/>
    </source>
</evidence>